<comment type="caution">
    <text evidence="5">The sequence shown here is derived from an EMBL/GenBank/DDBJ whole genome shotgun (WGS) entry which is preliminary data.</text>
</comment>
<dbReference type="PANTHER" id="PTHR40447:SF1">
    <property type="entry name" value="ANAEROBIC SULFITE REDUCTASE SUBUNIT A"/>
    <property type="match status" value="1"/>
</dbReference>
<evidence type="ECO:0000313" key="6">
    <source>
        <dbReference type="Proteomes" id="UP000318288"/>
    </source>
</evidence>
<dbReference type="InterPro" id="IPR017900">
    <property type="entry name" value="4Fe4S_Fe_S_CS"/>
</dbReference>
<organism evidence="5 6">
    <name type="scientific">Rubripirellula tenax</name>
    <dbReference type="NCBI Taxonomy" id="2528015"/>
    <lineage>
        <taxon>Bacteria</taxon>
        <taxon>Pseudomonadati</taxon>
        <taxon>Planctomycetota</taxon>
        <taxon>Planctomycetia</taxon>
        <taxon>Pirellulales</taxon>
        <taxon>Pirellulaceae</taxon>
        <taxon>Rubripirellula</taxon>
    </lineage>
</organism>
<name>A0A5C6ER52_9BACT</name>
<evidence type="ECO:0000256" key="1">
    <source>
        <dbReference type="ARBA" id="ARBA00022723"/>
    </source>
</evidence>
<dbReference type="Gene3D" id="1.10.1060.10">
    <property type="entry name" value="Alpha-helical ferredoxin"/>
    <property type="match status" value="1"/>
</dbReference>
<accession>A0A5C6ER52</accession>
<gene>
    <name evidence="5" type="primary">asrA</name>
    <name evidence="5" type="ORF">Poly51_38390</name>
</gene>
<sequence>MNVSAVRFLARDDLQSLIECLVDSGYDVIGPTIAQQAIVYRSVRNVTELPLGWTDHQEPAVYRLNEDPSERMFRFNSSPDSWKRFFFPASSEIGTATLTDDGWQFETPTASTPRYALLGVRACDLAAIAVQDRIFRDNDYVDTAYRRRQEAAFIVAVNCGTAASTCFCTSMGTGPQCNAGYDLLMTEINDGFSIESGSDRGAEVLEGLNTIELKTSQAEEAAAEIQNARDSITKRFDTEGVHDLLLNNLEHANWAAVAERCLSCANCTMVCPTCFCSTVDEVANLSNTEVTRVRQWDSCFNIDFSRTAGGVVRDDTRSRYRQWLTHKLATWKDQFDVSGCVGCGRCITWCPVGIDLTAEVAALRESKS</sequence>
<dbReference type="GO" id="GO:0046872">
    <property type="term" value="F:metal ion binding"/>
    <property type="evidence" value="ECO:0007669"/>
    <property type="project" value="UniProtKB-KW"/>
</dbReference>
<dbReference type="OrthoDB" id="9796486at2"/>
<keyword evidence="2" id="KW-0408">Iron</keyword>
<dbReference type="AlphaFoldDB" id="A0A5C6ER52"/>
<dbReference type="Pfam" id="PF17179">
    <property type="entry name" value="Fer4_22"/>
    <property type="match status" value="1"/>
</dbReference>
<dbReference type="InterPro" id="IPR009051">
    <property type="entry name" value="Helical_ferredxn"/>
</dbReference>
<dbReference type="SUPFAM" id="SSF46548">
    <property type="entry name" value="alpha-helical ferredoxin"/>
    <property type="match status" value="1"/>
</dbReference>
<dbReference type="PANTHER" id="PTHR40447">
    <property type="entry name" value="ANAEROBIC SULFITE REDUCTASE SUBUNIT A"/>
    <property type="match status" value="1"/>
</dbReference>
<evidence type="ECO:0000313" key="5">
    <source>
        <dbReference type="EMBL" id="TWU50547.1"/>
    </source>
</evidence>
<dbReference type="Proteomes" id="UP000318288">
    <property type="component" value="Unassembled WGS sequence"/>
</dbReference>
<dbReference type="GO" id="GO:0051536">
    <property type="term" value="F:iron-sulfur cluster binding"/>
    <property type="evidence" value="ECO:0007669"/>
    <property type="project" value="UniProtKB-KW"/>
</dbReference>
<dbReference type="RefSeq" id="WP_146459271.1">
    <property type="nucleotide sequence ID" value="NZ_SJPW01000005.1"/>
</dbReference>
<feature type="domain" description="4Fe-4S ferredoxin-type" evidence="4">
    <location>
        <begin position="260"/>
        <end position="354"/>
    </location>
</feature>
<keyword evidence="1" id="KW-0479">Metal-binding</keyword>
<dbReference type="InterPro" id="IPR017896">
    <property type="entry name" value="4Fe4S_Fe-S-bd"/>
</dbReference>
<dbReference type="EMBL" id="SJPW01000005">
    <property type="protein sequence ID" value="TWU50547.1"/>
    <property type="molecule type" value="Genomic_DNA"/>
</dbReference>
<keyword evidence="6" id="KW-1185">Reference proteome</keyword>
<evidence type="ECO:0000259" key="4">
    <source>
        <dbReference type="Pfam" id="PF17179"/>
    </source>
</evidence>
<evidence type="ECO:0000256" key="3">
    <source>
        <dbReference type="ARBA" id="ARBA00023014"/>
    </source>
</evidence>
<reference evidence="5 6" key="1">
    <citation type="submission" date="2019-02" db="EMBL/GenBank/DDBJ databases">
        <title>Deep-cultivation of Planctomycetes and their phenomic and genomic characterization uncovers novel biology.</title>
        <authorList>
            <person name="Wiegand S."/>
            <person name="Jogler M."/>
            <person name="Boedeker C."/>
            <person name="Pinto D."/>
            <person name="Vollmers J."/>
            <person name="Rivas-Marin E."/>
            <person name="Kohn T."/>
            <person name="Peeters S.H."/>
            <person name="Heuer A."/>
            <person name="Rast P."/>
            <person name="Oberbeckmann S."/>
            <person name="Bunk B."/>
            <person name="Jeske O."/>
            <person name="Meyerdierks A."/>
            <person name="Storesund J.E."/>
            <person name="Kallscheuer N."/>
            <person name="Luecker S."/>
            <person name="Lage O.M."/>
            <person name="Pohl T."/>
            <person name="Merkel B.J."/>
            <person name="Hornburger P."/>
            <person name="Mueller R.-W."/>
            <person name="Bruemmer F."/>
            <person name="Labrenz M."/>
            <person name="Spormann A.M."/>
            <person name="Op Den Camp H."/>
            <person name="Overmann J."/>
            <person name="Amann R."/>
            <person name="Jetten M.S.M."/>
            <person name="Mascher T."/>
            <person name="Medema M.H."/>
            <person name="Devos D.P."/>
            <person name="Kaster A.-K."/>
            <person name="Ovreas L."/>
            <person name="Rohde M."/>
            <person name="Galperin M.Y."/>
            <person name="Jogler C."/>
        </authorList>
    </citation>
    <scope>NUCLEOTIDE SEQUENCE [LARGE SCALE GENOMIC DNA]</scope>
    <source>
        <strain evidence="5 6">Poly51</strain>
    </source>
</reference>
<proteinExistence type="predicted"/>
<dbReference type="PROSITE" id="PS00198">
    <property type="entry name" value="4FE4S_FER_1"/>
    <property type="match status" value="1"/>
</dbReference>
<keyword evidence="3" id="KW-0411">Iron-sulfur</keyword>
<protein>
    <submittedName>
        <fullName evidence="5">Anaerobic sulfite reductase subunit A</fullName>
    </submittedName>
</protein>
<evidence type="ECO:0000256" key="2">
    <source>
        <dbReference type="ARBA" id="ARBA00023004"/>
    </source>
</evidence>